<gene>
    <name evidence="1" type="ORF">BOKJ2_LOCUS3663</name>
</gene>
<dbReference type="AlphaFoldDB" id="A0A811K6H9"/>
<dbReference type="Proteomes" id="UP000783686">
    <property type="component" value="Unassembled WGS sequence"/>
</dbReference>
<dbReference type="OrthoDB" id="10613330at2759"/>
<dbReference type="EMBL" id="CAJFDH010000002">
    <property type="protein sequence ID" value="CAD5211376.1"/>
    <property type="molecule type" value="Genomic_DNA"/>
</dbReference>
<evidence type="ECO:0000313" key="1">
    <source>
        <dbReference type="EMBL" id="CAD5211376.1"/>
    </source>
</evidence>
<evidence type="ECO:0000313" key="2">
    <source>
        <dbReference type="Proteomes" id="UP000614601"/>
    </source>
</evidence>
<keyword evidence="2" id="KW-1185">Reference proteome</keyword>
<proteinExistence type="predicted"/>
<name>A0A811K6H9_9BILA</name>
<accession>A0A811K6H9</accession>
<reference evidence="1" key="1">
    <citation type="submission" date="2020-09" db="EMBL/GenBank/DDBJ databases">
        <authorList>
            <person name="Kikuchi T."/>
        </authorList>
    </citation>
    <scope>NUCLEOTIDE SEQUENCE</scope>
    <source>
        <strain evidence="1">SH1</strain>
    </source>
</reference>
<dbReference type="Proteomes" id="UP000614601">
    <property type="component" value="Unassembled WGS sequence"/>
</dbReference>
<sequence length="91" mass="9906">MDLYSRSSMFPMMHYATNDNEQLLQQHLHGQSQLSQQKDAFAANFSNFPLVAAAASLNGTNNTSTNQAATGTAAVLGSMEGYQMNQLHHNS</sequence>
<organism evidence="1 2">
    <name type="scientific">Bursaphelenchus okinawaensis</name>
    <dbReference type="NCBI Taxonomy" id="465554"/>
    <lineage>
        <taxon>Eukaryota</taxon>
        <taxon>Metazoa</taxon>
        <taxon>Ecdysozoa</taxon>
        <taxon>Nematoda</taxon>
        <taxon>Chromadorea</taxon>
        <taxon>Rhabditida</taxon>
        <taxon>Tylenchina</taxon>
        <taxon>Tylenchomorpha</taxon>
        <taxon>Aphelenchoidea</taxon>
        <taxon>Aphelenchoididae</taxon>
        <taxon>Bursaphelenchus</taxon>
    </lineage>
</organism>
<comment type="caution">
    <text evidence="1">The sequence shown here is derived from an EMBL/GenBank/DDBJ whole genome shotgun (WGS) entry which is preliminary data.</text>
</comment>
<protein>
    <submittedName>
        <fullName evidence="1">Uncharacterized protein</fullName>
    </submittedName>
</protein>
<dbReference type="EMBL" id="CAJFCW020000002">
    <property type="protein sequence ID" value="CAG9093321.1"/>
    <property type="molecule type" value="Genomic_DNA"/>
</dbReference>